<protein>
    <submittedName>
        <fullName evidence="5">Cytosolic non-specific dipeptidase-like</fullName>
    </submittedName>
</protein>
<dbReference type="AlphaFoldDB" id="A0A7F5RIN7"/>
<dbReference type="InterPro" id="IPR051458">
    <property type="entry name" value="Cyt/Met_Dipeptidase"/>
</dbReference>
<dbReference type="GeneID" id="112906241"/>
<reference evidence="5" key="1">
    <citation type="submission" date="2025-08" db="UniProtKB">
        <authorList>
            <consortium name="RefSeq"/>
        </authorList>
    </citation>
    <scope>IDENTIFICATION</scope>
    <source>
        <tissue evidence="5">Entire body</tissue>
    </source>
</reference>
<dbReference type="GO" id="GO:0008233">
    <property type="term" value="F:peptidase activity"/>
    <property type="evidence" value="ECO:0007669"/>
    <property type="project" value="UniProtKB-KW"/>
</dbReference>
<dbReference type="GO" id="GO:0006508">
    <property type="term" value="P:proteolysis"/>
    <property type="evidence" value="ECO:0007669"/>
    <property type="project" value="UniProtKB-KW"/>
</dbReference>
<sequence length="330" mass="38425">MPNYTYCMEYLELLIYAYLDVKNPDMEKWETDPWDAVLKNQKLYGNGVAGGKGPLVCWFHVIKAFQDKGTELPVNIQFLVESMHYKNSQNLEDFITNNRQRLFPDISSTIVNDCEWMGVKYPCIFYGCIGILHFMLTVTKKENSTRANLPPYQQKWDKVQMLMHFWRLPSIFLDEILECNCDKQDFSTIKRHFVIKIVPRQVDYKTAELVQNFVKDTRKKLKIESKMECELISSSRPWVESVSSPQYIAAARATIQIYKMKPSLIREDRNIPIVSMLSKVMEKPVMLLPLPSMGANISEPNENISLKNYYEGTKLLAAYILQIAEMKNVK</sequence>
<dbReference type="OrthoDB" id="7832001at2759"/>
<keyword evidence="2" id="KW-0479">Metal-binding</keyword>
<evidence type="ECO:0000313" key="4">
    <source>
        <dbReference type="Proteomes" id="UP000192223"/>
    </source>
</evidence>
<dbReference type="InParanoid" id="A0A7F5RIN7"/>
<proteinExistence type="predicted"/>
<dbReference type="Proteomes" id="UP000192223">
    <property type="component" value="Unplaced"/>
</dbReference>
<organism evidence="4 5">
    <name type="scientific">Agrilus planipennis</name>
    <name type="common">Emerald ash borer</name>
    <name type="synonym">Agrilus marcopoli</name>
    <dbReference type="NCBI Taxonomy" id="224129"/>
    <lineage>
        <taxon>Eukaryota</taxon>
        <taxon>Metazoa</taxon>
        <taxon>Ecdysozoa</taxon>
        <taxon>Arthropoda</taxon>
        <taxon>Hexapoda</taxon>
        <taxon>Insecta</taxon>
        <taxon>Pterygota</taxon>
        <taxon>Neoptera</taxon>
        <taxon>Endopterygota</taxon>
        <taxon>Coleoptera</taxon>
        <taxon>Polyphaga</taxon>
        <taxon>Elateriformia</taxon>
        <taxon>Buprestoidea</taxon>
        <taxon>Buprestidae</taxon>
        <taxon>Agrilinae</taxon>
        <taxon>Agrilus</taxon>
    </lineage>
</organism>
<dbReference type="PANTHER" id="PTHR43270:SF4">
    <property type="entry name" value="CARNOSINE DIPEPTIDASE 2, ISOFORM A"/>
    <property type="match status" value="1"/>
</dbReference>
<keyword evidence="4" id="KW-1185">Reference proteome</keyword>
<accession>A0A7F5RIN7</accession>
<evidence type="ECO:0000256" key="3">
    <source>
        <dbReference type="ARBA" id="ARBA00022801"/>
    </source>
</evidence>
<dbReference type="PANTHER" id="PTHR43270">
    <property type="entry name" value="BETA-ALA-HIS DIPEPTIDASE"/>
    <property type="match status" value="1"/>
</dbReference>
<dbReference type="RefSeq" id="XP_025835853.1">
    <property type="nucleotide sequence ID" value="XM_025980068.1"/>
</dbReference>
<dbReference type="SUPFAM" id="SSF53187">
    <property type="entry name" value="Zn-dependent exopeptidases"/>
    <property type="match status" value="1"/>
</dbReference>
<keyword evidence="3" id="KW-0378">Hydrolase</keyword>
<dbReference type="Gene3D" id="3.40.630.10">
    <property type="entry name" value="Zn peptidases"/>
    <property type="match status" value="2"/>
</dbReference>
<dbReference type="KEGG" id="apln:112906241"/>
<gene>
    <name evidence="5" type="primary">LOC112906241</name>
</gene>
<name>A0A7F5RIN7_AGRPL</name>
<keyword evidence="1" id="KW-0645">Protease</keyword>
<evidence type="ECO:0000256" key="2">
    <source>
        <dbReference type="ARBA" id="ARBA00022723"/>
    </source>
</evidence>
<dbReference type="GO" id="GO:0046872">
    <property type="term" value="F:metal ion binding"/>
    <property type="evidence" value="ECO:0007669"/>
    <property type="project" value="UniProtKB-KW"/>
</dbReference>
<evidence type="ECO:0000313" key="5">
    <source>
        <dbReference type="RefSeq" id="XP_025835853.1"/>
    </source>
</evidence>
<evidence type="ECO:0000256" key="1">
    <source>
        <dbReference type="ARBA" id="ARBA00022670"/>
    </source>
</evidence>
<dbReference type="Pfam" id="PF01546">
    <property type="entry name" value="Peptidase_M20"/>
    <property type="match status" value="1"/>
</dbReference>
<dbReference type="InterPro" id="IPR002933">
    <property type="entry name" value="Peptidase_M20"/>
</dbReference>